<sequence>MATPTSGSSAATAAFPSPSAASAAPLTDEARAGALWTFLQAQAPRFTFDQALEVVQSLRIDPREDHKTLAKRLRKALQERRIALKHVNALHAAARLNGHASWHTDDEAAVARLRFEVIESGPQMRRSEFASWSELAVELRVWADKLHASGQLPLGVLAMNFTGRSLRFTVPAPKQGEGAAPGRNELWTVAGVGPVSDDDQDWLAEAPAALEKLRRHLEETGKAVLDGYATLYLCANSHDRAGDVNAVAAGDVVNSELVLLREPDEDDPHSGYEIARGDELTCWHQLELSLRDDQTARKPASIDVHIPQEGVGAWFVNGERYVWALETLKPNEFVPGRVNRQLGIPDCERLLRRYKLARRLHDGGFRHHDMTKRVDYLGGPLETWRVDLHRLLRMLNEAGLTWEGYIEKFGAEPLPMKAALPVGFVMQMLEDLKVEEPNKVFAWPTLAEMALVTNDKLLYSLLPRVDAVRYVKPKDLDTQTAADVHKAIDEFASALQVHKMVAAGALPMKDELPYLVYANDAQELRMSAEALGMRLYVAVSPHLISTKGLLPEVPGVKTWPWAFAHALLVRYEREGAAQ</sequence>
<dbReference type="AlphaFoldDB" id="A0A1H3SQK9"/>
<protein>
    <submittedName>
        <fullName evidence="2">Uncharacterized protein</fullName>
    </submittedName>
</protein>
<proteinExistence type="predicted"/>
<reference evidence="2 3" key="1">
    <citation type="submission" date="2016-10" db="EMBL/GenBank/DDBJ databases">
        <authorList>
            <person name="de Groot N.N."/>
        </authorList>
    </citation>
    <scope>NUCLEOTIDE SEQUENCE [LARGE SCALE GENOMIC DNA]</scope>
    <source>
        <strain evidence="2 3">LMG 24775</strain>
    </source>
</reference>
<dbReference type="RefSeq" id="WP_074923301.1">
    <property type="nucleotide sequence ID" value="NZ_CP141274.1"/>
</dbReference>
<accession>A0A1H3SQK9</accession>
<evidence type="ECO:0000313" key="3">
    <source>
        <dbReference type="Proteomes" id="UP000183417"/>
    </source>
</evidence>
<gene>
    <name evidence="2" type="ORF">SAMN05421547_12239</name>
</gene>
<dbReference type="Proteomes" id="UP000183417">
    <property type="component" value="Unassembled WGS sequence"/>
</dbReference>
<organism evidence="2 3">
    <name type="scientific">Delftia lacustris</name>
    <dbReference type="NCBI Taxonomy" id="558537"/>
    <lineage>
        <taxon>Bacteria</taxon>
        <taxon>Pseudomonadati</taxon>
        <taxon>Pseudomonadota</taxon>
        <taxon>Betaproteobacteria</taxon>
        <taxon>Burkholderiales</taxon>
        <taxon>Comamonadaceae</taxon>
        <taxon>Delftia</taxon>
    </lineage>
</organism>
<dbReference type="EMBL" id="FNPE01000022">
    <property type="protein sequence ID" value="SDZ40363.1"/>
    <property type="molecule type" value="Genomic_DNA"/>
</dbReference>
<name>A0A1H3SQK9_9BURK</name>
<dbReference type="GeneID" id="94693190"/>
<feature type="region of interest" description="Disordered" evidence="1">
    <location>
        <begin position="1"/>
        <end position="21"/>
    </location>
</feature>
<evidence type="ECO:0000313" key="2">
    <source>
        <dbReference type="EMBL" id="SDZ40363.1"/>
    </source>
</evidence>
<evidence type="ECO:0000256" key="1">
    <source>
        <dbReference type="SAM" id="MobiDB-lite"/>
    </source>
</evidence>